<dbReference type="SUPFAM" id="SSF52540">
    <property type="entry name" value="P-loop containing nucleoside triphosphate hydrolases"/>
    <property type="match status" value="1"/>
</dbReference>
<evidence type="ECO:0000259" key="2">
    <source>
        <dbReference type="Pfam" id="PF13401"/>
    </source>
</evidence>
<protein>
    <submittedName>
        <fullName evidence="3">AAA domain-containing protein</fullName>
    </submittedName>
</protein>
<sequence>MGMTESAHYKEQIIVEYRGNPFIEALPVIYDVGEVIEKLTEYPTFEEEEKILPPHLKVHSIQRIFNYFQPLPMHIDLESRISRLIRQGYVWRNPFSPYYIKQMNDNCEIQNYYGDIFADNNRTTGSGLTIIGVSGLGKSTAINRIMSLYPAVIVHESYKNKRFAHKQMVWMKLDCPHDGSLKSLCLSFFQKVDDHLGTSYFQRYGSGRQAVSVLVPVMAKVAQSISLGLLIIDEIQHASLGKSGGAEKMLNFFVTLVNLIGLPVVLIGTPSAMKLLQSQFRQARRGSGQGDMIWDRLENDESWKLLLDGLWRYQWTDELTIQTEGLINLLYEKSQGITDIAIKIFAMGQIHAIMTGEKCLNENLVEYTAENYLRLIQPMIEAIKRKDIRAMGGFEDIYLPKIDNFIIPDIESDYSRRMEAILKVRNEKSRSNNPKTKQNSEVILSKRTKGNQQYDERDLKEIVLNGKKSGITSYEALKEKGYIKEETWSEIIGSDVG</sequence>
<keyword evidence="4" id="KW-1185">Reference proteome</keyword>
<dbReference type="GO" id="GO:0016887">
    <property type="term" value="F:ATP hydrolysis activity"/>
    <property type="evidence" value="ECO:0007669"/>
    <property type="project" value="InterPro"/>
</dbReference>
<dbReference type="InterPro" id="IPR027417">
    <property type="entry name" value="P-loop_NTPase"/>
</dbReference>
<feature type="domain" description="ORC1/DEAH AAA+ ATPase" evidence="2">
    <location>
        <begin position="125"/>
        <end position="276"/>
    </location>
</feature>
<keyword evidence="1" id="KW-0812">Transmembrane</keyword>
<accession>A0AA46AKL0</accession>
<reference evidence="3" key="1">
    <citation type="submission" date="2017-05" db="EMBL/GenBank/DDBJ databases">
        <authorList>
            <person name="Varghese N."/>
            <person name="Submissions S."/>
        </authorList>
    </citation>
    <scope>NUCLEOTIDE SEQUENCE</scope>
    <source>
        <strain evidence="3">Su22</strain>
    </source>
</reference>
<name>A0AA46AKL0_9CLOT</name>
<keyword evidence="1" id="KW-1133">Transmembrane helix</keyword>
<dbReference type="EMBL" id="FXUF01000025">
    <property type="protein sequence ID" value="SMP72002.1"/>
    <property type="molecule type" value="Genomic_DNA"/>
</dbReference>
<evidence type="ECO:0000313" key="3">
    <source>
        <dbReference type="EMBL" id="SMP72002.1"/>
    </source>
</evidence>
<evidence type="ECO:0000256" key="1">
    <source>
        <dbReference type="SAM" id="Phobius"/>
    </source>
</evidence>
<keyword evidence="1" id="KW-0472">Membrane</keyword>
<evidence type="ECO:0000313" key="4">
    <source>
        <dbReference type="Proteomes" id="UP001158066"/>
    </source>
</evidence>
<dbReference type="Gene3D" id="3.40.50.300">
    <property type="entry name" value="P-loop containing nucleotide triphosphate hydrolases"/>
    <property type="match status" value="1"/>
</dbReference>
<dbReference type="Pfam" id="PF13401">
    <property type="entry name" value="AAA_22"/>
    <property type="match status" value="1"/>
</dbReference>
<dbReference type="AlphaFoldDB" id="A0AA46AKL0"/>
<dbReference type="RefSeq" id="WP_283410876.1">
    <property type="nucleotide sequence ID" value="NZ_FXUF01000025.1"/>
</dbReference>
<gene>
    <name evidence="3" type="ORF">SAMN06296020_1254</name>
</gene>
<feature type="transmembrane region" description="Helical" evidence="1">
    <location>
        <begin position="252"/>
        <end position="276"/>
    </location>
</feature>
<comment type="caution">
    <text evidence="3">The sequence shown here is derived from an EMBL/GenBank/DDBJ whole genome shotgun (WGS) entry which is preliminary data.</text>
</comment>
<dbReference type="Proteomes" id="UP001158066">
    <property type="component" value="Unassembled WGS sequence"/>
</dbReference>
<organism evidence="3 4">
    <name type="scientific">Anoxynatronum buryatiense</name>
    <dbReference type="NCBI Taxonomy" id="489973"/>
    <lineage>
        <taxon>Bacteria</taxon>
        <taxon>Bacillati</taxon>
        <taxon>Bacillota</taxon>
        <taxon>Clostridia</taxon>
        <taxon>Eubacteriales</taxon>
        <taxon>Clostridiaceae</taxon>
        <taxon>Anoxynatronum</taxon>
    </lineage>
</organism>
<dbReference type="InterPro" id="IPR049945">
    <property type="entry name" value="AAA_22"/>
</dbReference>
<proteinExistence type="predicted"/>